<reference evidence="2 3" key="1">
    <citation type="submission" date="2024-07" db="EMBL/GenBank/DDBJ databases">
        <title>Section-level genome sequencing and comparative genomics of Aspergillus sections Usti and Cavernicolus.</title>
        <authorList>
            <consortium name="Lawrence Berkeley National Laboratory"/>
            <person name="Nybo J.L."/>
            <person name="Vesth T.C."/>
            <person name="Theobald S."/>
            <person name="Frisvad J.C."/>
            <person name="Larsen T.O."/>
            <person name="Kjaerboelling I."/>
            <person name="Rothschild-Mancinelli K."/>
            <person name="Lyhne E.K."/>
            <person name="Kogle M.E."/>
            <person name="Barry K."/>
            <person name="Clum A."/>
            <person name="Na H."/>
            <person name="Ledsgaard L."/>
            <person name="Lin J."/>
            <person name="Lipzen A."/>
            <person name="Kuo A."/>
            <person name="Riley R."/>
            <person name="Mondo S."/>
            <person name="Labutti K."/>
            <person name="Haridas S."/>
            <person name="Pangalinan J."/>
            <person name="Salamov A.A."/>
            <person name="Simmons B.A."/>
            <person name="Magnuson J.K."/>
            <person name="Chen J."/>
            <person name="Drula E."/>
            <person name="Henrissat B."/>
            <person name="Wiebenga A."/>
            <person name="Lubbers R.J."/>
            <person name="Gomes A.C."/>
            <person name="Makela M.R."/>
            <person name="Stajich J."/>
            <person name="Grigoriev I.V."/>
            <person name="Mortensen U.H."/>
            <person name="De Vries R.P."/>
            <person name="Baker S.E."/>
            <person name="Andersen M.R."/>
        </authorList>
    </citation>
    <scope>NUCLEOTIDE SEQUENCE [LARGE SCALE GENOMIC DNA]</scope>
    <source>
        <strain evidence="2 3">CBS 209.92</strain>
    </source>
</reference>
<gene>
    <name evidence="2" type="ORF">BJX66DRAFT_332735</name>
</gene>
<organism evidence="2 3">
    <name type="scientific">Aspergillus keveii</name>
    <dbReference type="NCBI Taxonomy" id="714993"/>
    <lineage>
        <taxon>Eukaryota</taxon>
        <taxon>Fungi</taxon>
        <taxon>Dikarya</taxon>
        <taxon>Ascomycota</taxon>
        <taxon>Pezizomycotina</taxon>
        <taxon>Eurotiomycetes</taxon>
        <taxon>Eurotiomycetidae</taxon>
        <taxon>Eurotiales</taxon>
        <taxon>Aspergillaceae</taxon>
        <taxon>Aspergillus</taxon>
        <taxon>Aspergillus subgen. Nidulantes</taxon>
    </lineage>
</organism>
<comment type="caution">
    <text evidence="2">The sequence shown here is derived from an EMBL/GenBank/DDBJ whole genome shotgun (WGS) entry which is preliminary data.</text>
</comment>
<dbReference type="EMBL" id="JBFTWV010000006">
    <property type="protein sequence ID" value="KAL2799687.1"/>
    <property type="molecule type" value="Genomic_DNA"/>
</dbReference>
<dbReference type="Proteomes" id="UP001610563">
    <property type="component" value="Unassembled WGS sequence"/>
</dbReference>
<proteinExistence type="predicted"/>
<feature type="region of interest" description="Disordered" evidence="1">
    <location>
        <begin position="40"/>
        <end position="64"/>
    </location>
</feature>
<feature type="compositionally biased region" description="Polar residues" evidence="1">
    <location>
        <begin position="40"/>
        <end position="52"/>
    </location>
</feature>
<keyword evidence="3" id="KW-1185">Reference proteome</keyword>
<accession>A0ABR4GKU7</accession>
<name>A0ABR4GKU7_9EURO</name>
<evidence type="ECO:0000313" key="3">
    <source>
        <dbReference type="Proteomes" id="UP001610563"/>
    </source>
</evidence>
<feature type="compositionally biased region" description="Polar residues" evidence="1">
    <location>
        <begin position="153"/>
        <end position="174"/>
    </location>
</feature>
<feature type="region of interest" description="Disordered" evidence="1">
    <location>
        <begin position="147"/>
        <end position="210"/>
    </location>
</feature>
<sequence>MQTLVDRQSIIACGEVERREKGVLGVLKRAPLAVSLPIPGQQQRQMGMNEPNQQATIQQRQQQQGETLSESVVDLFDTDLHSLSPAEYENVCRIATAIRNKTSQNDMTEITLTLQKKMCLSQKDYIYQKGMDLVTYYFRCKALKHLQRRPPRATSNTHSSGEATPRDTNTQNDDLSGPAHPQFFIRPSSSRLDENAPHDGLMSISTPGMEVGDADAHNVSELAEDLETYRRQVYGPENVMQYVPANVVESLWKQGLFHGWKAAVTVKDRIHKVYQLYV</sequence>
<evidence type="ECO:0000256" key="1">
    <source>
        <dbReference type="SAM" id="MobiDB-lite"/>
    </source>
</evidence>
<evidence type="ECO:0000313" key="2">
    <source>
        <dbReference type="EMBL" id="KAL2799687.1"/>
    </source>
</evidence>
<protein>
    <submittedName>
        <fullName evidence="2">Uncharacterized protein</fullName>
    </submittedName>
</protein>
<feature type="compositionally biased region" description="Low complexity" evidence="1">
    <location>
        <begin position="53"/>
        <end position="64"/>
    </location>
</feature>